<evidence type="ECO:0000313" key="3">
    <source>
        <dbReference type="Proteomes" id="UP001589828"/>
    </source>
</evidence>
<feature type="transmembrane region" description="Helical" evidence="1">
    <location>
        <begin position="71"/>
        <end position="94"/>
    </location>
</feature>
<keyword evidence="1" id="KW-1133">Transmembrane helix</keyword>
<evidence type="ECO:0000313" key="2">
    <source>
        <dbReference type="EMBL" id="MFC0513113.1"/>
    </source>
</evidence>
<keyword evidence="1" id="KW-0472">Membrane</keyword>
<protein>
    <recommendedName>
        <fullName evidence="4">SMODS and SLOG-associating 2TM effector domain-containing protein</fullName>
    </recommendedName>
</protein>
<dbReference type="EMBL" id="JBHLTS010000004">
    <property type="protein sequence ID" value="MFC0513113.1"/>
    <property type="molecule type" value="Genomic_DNA"/>
</dbReference>
<evidence type="ECO:0000256" key="1">
    <source>
        <dbReference type="SAM" id="Phobius"/>
    </source>
</evidence>
<name>A0ABV6L301_9SPHI</name>
<feature type="transmembrane region" description="Helical" evidence="1">
    <location>
        <begin position="42"/>
        <end position="59"/>
    </location>
</feature>
<keyword evidence="3" id="KW-1185">Reference proteome</keyword>
<dbReference type="Proteomes" id="UP001589828">
    <property type="component" value="Unassembled WGS sequence"/>
</dbReference>
<evidence type="ECO:0008006" key="4">
    <source>
        <dbReference type="Google" id="ProtNLM"/>
    </source>
</evidence>
<keyword evidence="1" id="KW-0812">Transmembrane</keyword>
<accession>A0ABV6L301</accession>
<organism evidence="2 3">
    <name type="scientific">Mucilaginibacter angelicae</name>
    <dbReference type="NCBI Taxonomy" id="869718"/>
    <lineage>
        <taxon>Bacteria</taxon>
        <taxon>Pseudomonadati</taxon>
        <taxon>Bacteroidota</taxon>
        <taxon>Sphingobacteriia</taxon>
        <taxon>Sphingobacteriales</taxon>
        <taxon>Sphingobacteriaceae</taxon>
        <taxon>Mucilaginibacter</taxon>
    </lineage>
</organism>
<comment type="caution">
    <text evidence="2">The sequence shown here is derived from an EMBL/GenBank/DDBJ whole genome shotgun (WGS) entry which is preliminary data.</text>
</comment>
<dbReference type="RefSeq" id="WP_377020986.1">
    <property type="nucleotide sequence ID" value="NZ_JBHLTS010000004.1"/>
</dbReference>
<sequence>MDLQDLFNNLKNSKELIVQYVDRDSKIWGLKFYIQNYNRKKLFNFLSVIGTLLFISLLMSPGPGPKFNVAAVLYIAPLTFVFLRFVIGDGLDWLKRKTLLRKSKPEIFRLTEEMNQLVNQLEEFTVLPPKYRTIHAVDTIGGYILDKRIDSLKEGLNLYEDELFKMQQLKNQNFQIQQNYQMMYQNSQMIEQNKKMIRAQAVTNTLLIFK</sequence>
<gene>
    <name evidence="2" type="ORF">ACFFGT_02840</name>
</gene>
<proteinExistence type="predicted"/>
<reference evidence="2 3" key="1">
    <citation type="submission" date="2024-09" db="EMBL/GenBank/DDBJ databases">
        <authorList>
            <person name="Sun Q."/>
            <person name="Mori K."/>
        </authorList>
    </citation>
    <scope>NUCLEOTIDE SEQUENCE [LARGE SCALE GENOMIC DNA]</scope>
    <source>
        <strain evidence="2 3">NCAIM B.02415</strain>
    </source>
</reference>